<dbReference type="AlphaFoldDB" id="A0A250IUI7"/>
<accession>A0A250IUI7</accession>
<dbReference type="Proteomes" id="UP000217257">
    <property type="component" value="Chromosome"/>
</dbReference>
<dbReference type="EMBL" id="CP022098">
    <property type="protein sequence ID" value="ATB35409.1"/>
    <property type="molecule type" value="Genomic_DNA"/>
</dbReference>
<sequence>MQLQVELGMGASRHASHGVVEGRAGGVLYRGGEHSASVAKTLTRLSWTAGKHEPDGSHRLEVSGLASFAGAKRSQLAALTEAEVTAGLRGVVTGVTSLARLRSRAPRLALAPIVLVRERDHGPSSLEHGAGIHEVDEGGIYSW</sequence>
<proteinExistence type="predicted"/>
<organism evidence="1 2">
    <name type="scientific">Cystobacter fuscus</name>
    <dbReference type="NCBI Taxonomy" id="43"/>
    <lineage>
        <taxon>Bacteria</taxon>
        <taxon>Pseudomonadati</taxon>
        <taxon>Myxococcota</taxon>
        <taxon>Myxococcia</taxon>
        <taxon>Myxococcales</taxon>
        <taxon>Cystobacterineae</taxon>
        <taxon>Archangiaceae</taxon>
        <taxon>Cystobacter</taxon>
    </lineage>
</organism>
<protein>
    <submittedName>
        <fullName evidence="1">Uncharacterized protein</fullName>
    </submittedName>
</protein>
<gene>
    <name evidence="1" type="ORF">CYFUS_000822</name>
</gene>
<dbReference type="KEGG" id="cfus:CYFUS_000822"/>
<reference evidence="1 2" key="1">
    <citation type="submission" date="2017-06" db="EMBL/GenBank/DDBJ databases">
        <title>Sequencing and comparative analysis of myxobacterial genomes.</title>
        <authorList>
            <person name="Rupp O."/>
            <person name="Goesmann A."/>
            <person name="Sogaard-Andersen L."/>
        </authorList>
    </citation>
    <scope>NUCLEOTIDE SEQUENCE [LARGE SCALE GENOMIC DNA]</scope>
    <source>
        <strain evidence="1 2">DSM 52655</strain>
    </source>
</reference>
<name>A0A250IUI7_9BACT</name>
<evidence type="ECO:0000313" key="2">
    <source>
        <dbReference type="Proteomes" id="UP000217257"/>
    </source>
</evidence>
<evidence type="ECO:0000313" key="1">
    <source>
        <dbReference type="EMBL" id="ATB35409.1"/>
    </source>
</evidence>